<feature type="region of interest" description="Disordered" evidence="1">
    <location>
        <begin position="45"/>
        <end position="120"/>
    </location>
</feature>
<organism evidence="2 3">
    <name type="scientific">Thalassiosira oceanica</name>
    <name type="common">Marine diatom</name>
    <dbReference type="NCBI Taxonomy" id="159749"/>
    <lineage>
        <taxon>Eukaryota</taxon>
        <taxon>Sar</taxon>
        <taxon>Stramenopiles</taxon>
        <taxon>Ochrophyta</taxon>
        <taxon>Bacillariophyta</taxon>
        <taxon>Coscinodiscophyceae</taxon>
        <taxon>Thalassiosirophycidae</taxon>
        <taxon>Thalassiosirales</taxon>
        <taxon>Thalassiosiraceae</taxon>
        <taxon>Thalassiosira</taxon>
    </lineage>
</organism>
<comment type="caution">
    <text evidence="2">The sequence shown here is derived from an EMBL/GenBank/DDBJ whole genome shotgun (WGS) entry which is preliminary data.</text>
</comment>
<sequence>MHLSVDRLSLRVAKPPKKPREKRAQNLGTINCVVAWYYAAVLSHHSGQGAERLRRPPTASMGDRERSWRSEEGVTNFLGVHTERARNGDVGKNSSSSERGGGAEKNEIAWQRARNDVGNV</sequence>
<evidence type="ECO:0000313" key="2">
    <source>
        <dbReference type="EMBL" id="EJK51423.1"/>
    </source>
</evidence>
<evidence type="ECO:0000256" key="1">
    <source>
        <dbReference type="SAM" id="MobiDB-lite"/>
    </source>
</evidence>
<dbReference type="AlphaFoldDB" id="K0RCG1"/>
<proteinExistence type="predicted"/>
<dbReference type="EMBL" id="AGNL01041667">
    <property type="protein sequence ID" value="EJK51423.1"/>
    <property type="molecule type" value="Genomic_DNA"/>
</dbReference>
<dbReference type="Proteomes" id="UP000266841">
    <property type="component" value="Unassembled WGS sequence"/>
</dbReference>
<accession>K0RCG1</accession>
<feature type="compositionally biased region" description="Basic and acidic residues" evidence="1">
    <location>
        <begin position="62"/>
        <end position="72"/>
    </location>
</feature>
<protein>
    <submittedName>
        <fullName evidence="2">Uncharacterized protein</fullName>
    </submittedName>
</protein>
<keyword evidence="3" id="KW-1185">Reference proteome</keyword>
<feature type="region of interest" description="Disordered" evidence="1">
    <location>
        <begin position="1"/>
        <end position="25"/>
    </location>
</feature>
<evidence type="ECO:0000313" key="3">
    <source>
        <dbReference type="Proteomes" id="UP000266841"/>
    </source>
</evidence>
<reference evidence="2 3" key="1">
    <citation type="journal article" date="2012" name="Genome Biol.">
        <title>Genome and low-iron response of an oceanic diatom adapted to chronic iron limitation.</title>
        <authorList>
            <person name="Lommer M."/>
            <person name="Specht M."/>
            <person name="Roy A.S."/>
            <person name="Kraemer L."/>
            <person name="Andreson R."/>
            <person name="Gutowska M.A."/>
            <person name="Wolf J."/>
            <person name="Bergner S.V."/>
            <person name="Schilhabel M.B."/>
            <person name="Klostermeier U.C."/>
            <person name="Beiko R.G."/>
            <person name="Rosenstiel P."/>
            <person name="Hippler M."/>
            <person name="Laroche J."/>
        </authorList>
    </citation>
    <scope>NUCLEOTIDE SEQUENCE [LARGE SCALE GENOMIC DNA]</scope>
    <source>
        <strain evidence="2 3">CCMP1005</strain>
    </source>
</reference>
<name>K0RCG1_THAOC</name>
<gene>
    <name evidence="2" type="ORF">THAOC_29404</name>
</gene>